<dbReference type="InterPro" id="IPR023214">
    <property type="entry name" value="HAD_sf"/>
</dbReference>
<dbReference type="InterPro" id="IPR018303">
    <property type="entry name" value="ATPase_P-typ_P_site"/>
</dbReference>
<comment type="subcellular location">
    <subcellularLocation>
        <location evidence="1">Cell membrane</location>
        <topology evidence="1">Multi-pass membrane protein</topology>
    </subcellularLocation>
</comment>
<dbReference type="SUPFAM" id="SSF81665">
    <property type="entry name" value="Calcium ATPase, transmembrane domain M"/>
    <property type="match status" value="1"/>
</dbReference>
<evidence type="ECO:0000256" key="3">
    <source>
        <dbReference type="ARBA" id="ARBA00022475"/>
    </source>
</evidence>
<dbReference type="Proteomes" id="UP000559010">
    <property type="component" value="Unassembled WGS sequence"/>
</dbReference>
<keyword evidence="6 11" id="KW-0547">Nucleotide-binding</keyword>
<evidence type="ECO:0000256" key="6">
    <source>
        <dbReference type="ARBA" id="ARBA00022741"/>
    </source>
</evidence>
<dbReference type="SUPFAM" id="SSF55008">
    <property type="entry name" value="HMA, heavy metal-associated domain"/>
    <property type="match status" value="1"/>
</dbReference>
<dbReference type="Gene3D" id="3.40.50.1000">
    <property type="entry name" value="HAD superfamily/HAD-like"/>
    <property type="match status" value="1"/>
</dbReference>
<feature type="transmembrane region" description="Helical" evidence="11">
    <location>
        <begin position="159"/>
        <end position="177"/>
    </location>
</feature>
<comment type="similarity">
    <text evidence="2 11">Belongs to the cation transport ATPase (P-type) (TC 3.A.3) family. Type IB subfamily.</text>
</comment>
<dbReference type="PROSITE" id="PS50846">
    <property type="entry name" value="HMA_2"/>
    <property type="match status" value="1"/>
</dbReference>
<dbReference type="Pfam" id="PF00403">
    <property type="entry name" value="HMA"/>
    <property type="match status" value="1"/>
</dbReference>
<dbReference type="Gene3D" id="3.30.70.100">
    <property type="match status" value="1"/>
</dbReference>
<dbReference type="EMBL" id="JABBNU010000010">
    <property type="protein sequence ID" value="NMM49994.1"/>
    <property type="molecule type" value="Genomic_DNA"/>
</dbReference>
<feature type="transmembrane region" description="Helical" evidence="11">
    <location>
        <begin position="693"/>
        <end position="715"/>
    </location>
</feature>
<feature type="domain" description="HMA" evidence="12">
    <location>
        <begin position="6"/>
        <end position="72"/>
    </location>
</feature>
<evidence type="ECO:0000256" key="11">
    <source>
        <dbReference type="RuleBase" id="RU362081"/>
    </source>
</evidence>
<dbReference type="InterPro" id="IPR036412">
    <property type="entry name" value="HAD-like_sf"/>
</dbReference>
<dbReference type="Pfam" id="PF00702">
    <property type="entry name" value="Hydrolase"/>
    <property type="match status" value="1"/>
</dbReference>
<reference evidence="13 14" key="1">
    <citation type="submission" date="2020-04" db="EMBL/GenBank/DDBJ databases">
        <title>Flammeovirgaceae bacterium KN852 isolated from deep sea.</title>
        <authorList>
            <person name="Zhang D.-C."/>
        </authorList>
    </citation>
    <scope>NUCLEOTIDE SEQUENCE [LARGE SCALE GENOMIC DNA]</scope>
    <source>
        <strain evidence="13 14">KN852</strain>
    </source>
</reference>
<dbReference type="FunFam" id="2.70.150.10:FF:000020">
    <property type="entry name" value="Copper-exporting P-type ATPase A"/>
    <property type="match status" value="1"/>
</dbReference>
<keyword evidence="14" id="KW-1185">Reference proteome</keyword>
<keyword evidence="9 11" id="KW-1133">Transmembrane helix</keyword>
<dbReference type="GO" id="GO:0005524">
    <property type="term" value="F:ATP binding"/>
    <property type="evidence" value="ECO:0007669"/>
    <property type="project" value="UniProtKB-UniRule"/>
</dbReference>
<dbReference type="InterPro" id="IPR044492">
    <property type="entry name" value="P_typ_ATPase_HD_dom"/>
</dbReference>
<dbReference type="InterPro" id="IPR006121">
    <property type="entry name" value="HMA_dom"/>
</dbReference>
<dbReference type="CDD" id="cd02094">
    <property type="entry name" value="P-type_ATPase_Cu-like"/>
    <property type="match status" value="1"/>
</dbReference>
<evidence type="ECO:0000256" key="8">
    <source>
        <dbReference type="ARBA" id="ARBA00022967"/>
    </source>
</evidence>
<dbReference type="InterPro" id="IPR017969">
    <property type="entry name" value="Heavy-metal-associated_CS"/>
</dbReference>
<dbReference type="InterPro" id="IPR036163">
    <property type="entry name" value="HMA_dom_sf"/>
</dbReference>
<evidence type="ECO:0000256" key="10">
    <source>
        <dbReference type="ARBA" id="ARBA00023136"/>
    </source>
</evidence>
<feature type="transmembrane region" description="Helical" evidence="11">
    <location>
        <begin position="342"/>
        <end position="364"/>
    </location>
</feature>
<evidence type="ECO:0000256" key="9">
    <source>
        <dbReference type="ARBA" id="ARBA00022989"/>
    </source>
</evidence>
<dbReference type="GO" id="GO:0043682">
    <property type="term" value="F:P-type divalent copper transporter activity"/>
    <property type="evidence" value="ECO:0007669"/>
    <property type="project" value="TreeGrafter"/>
</dbReference>
<feature type="transmembrane region" description="Helical" evidence="11">
    <location>
        <begin position="121"/>
        <end position="138"/>
    </location>
</feature>
<dbReference type="GO" id="GO:0055070">
    <property type="term" value="P:copper ion homeostasis"/>
    <property type="evidence" value="ECO:0007669"/>
    <property type="project" value="TreeGrafter"/>
</dbReference>
<dbReference type="GO" id="GO:0005507">
    <property type="term" value="F:copper ion binding"/>
    <property type="evidence" value="ECO:0007669"/>
    <property type="project" value="TreeGrafter"/>
</dbReference>
<dbReference type="SFLD" id="SFLDS00003">
    <property type="entry name" value="Haloacid_Dehalogenase"/>
    <property type="match status" value="1"/>
</dbReference>
<sequence>MNSDIKHINTSVTGMTCASCATSLESYLKELDGVASVNVNYANQSADIKFHQDLVNEEMLESAARKIGYGLILGSAGEQVKETEQREGVRLALLKRKLIISIIFTVPVFIISMILNNQIPFAAEISLMFSIPVLFYAGSEFYANAYKRIRHGQLSMDTLVALSTGIAFVYSVFNTINPQYLLSRGIEPHIYFESAVVIITLILIGRFLEERAKSKTTSAIKNLIKLQPSTVSIIRNGEEIEVSVEEVIAGDLVLIKPGARIPVDGKIKRGESYLDESMITGEPVPVFKTKKDIVYTGAVNGNGALKVLATKVGSDTLLSQIISMVQNAQADKPKAQQVADKISAVFIPIVIAIAVVSALCWYFIGPSPELSHAMSVLVTVLIIACPCALGLATPTALMAGIGNGADQGILIRNADSLDSLHKTDILVLDKTGTITEGKPQLKEIVWMNGLGPKEKRELESSIFSLEKQSEHPLAKSIIDGLQNENHNIVEIEVENPQNQPGKGIVGKIEGTSFAIGNLKMMEDHNARLLDPYIKAKHIEYDLKAGTKVYVSRNGEIVCFAIIEDKVKPGIKEAIEKLRDEGVEVEMLTGDNHVTAKAVAKEVGIRHYQSDLMPTDKGKIIKELQSKNFNVAMAGDGINDAEALALADTGIAMGTGTDVAIDSAGIILMKGDLSKIIQAIKLSRNSTNTIKQNLFWAFIYNIVALPIAAGVLYPITGWLLNPMIAGAAMAFSSVSVVTNSLLLRNKR</sequence>
<evidence type="ECO:0000256" key="1">
    <source>
        <dbReference type="ARBA" id="ARBA00004651"/>
    </source>
</evidence>
<feature type="transmembrane region" description="Helical" evidence="11">
    <location>
        <begin position="721"/>
        <end position="742"/>
    </location>
</feature>
<keyword evidence="7 11" id="KW-0067">ATP-binding</keyword>
<dbReference type="SUPFAM" id="SSF56784">
    <property type="entry name" value="HAD-like"/>
    <property type="match status" value="1"/>
</dbReference>
<evidence type="ECO:0000313" key="14">
    <source>
        <dbReference type="Proteomes" id="UP000559010"/>
    </source>
</evidence>
<dbReference type="InterPro" id="IPR001757">
    <property type="entry name" value="P_typ_ATPase"/>
</dbReference>
<dbReference type="NCBIfam" id="TIGR01511">
    <property type="entry name" value="ATPase-IB1_Cu"/>
    <property type="match status" value="1"/>
</dbReference>
<name>A0A848J6A0_9BACT</name>
<dbReference type="SUPFAM" id="SSF81653">
    <property type="entry name" value="Calcium ATPase, transduction domain A"/>
    <property type="match status" value="1"/>
</dbReference>
<keyword evidence="5 11" id="KW-0479">Metal-binding</keyword>
<evidence type="ECO:0000313" key="13">
    <source>
        <dbReference type="EMBL" id="NMM49994.1"/>
    </source>
</evidence>
<evidence type="ECO:0000256" key="2">
    <source>
        <dbReference type="ARBA" id="ARBA00006024"/>
    </source>
</evidence>
<dbReference type="NCBIfam" id="TIGR01494">
    <property type="entry name" value="ATPase_P-type"/>
    <property type="match status" value="1"/>
</dbReference>
<keyword evidence="10 11" id="KW-0472">Membrane</keyword>
<evidence type="ECO:0000256" key="5">
    <source>
        <dbReference type="ARBA" id="ARBA00022723"/>
    </source>
</evidence>
<dbReference type="PANTHER" id="PTHR43520">
    <property type="entry name" value="ATP7, ISOFORM B"/>
    <property type="match status" value="1"/>
</dbReference>
<accession>A0A848J6A0</accession>
<dbReference type="PANTHER" id="PTHR43520:SF8">
    <property type="entry name" value="P-TYPE CU(+) TRANSPORTER"/>
    <property type="match status" value="1"/>
</dbReference>
<dbReference type="Gene3D" id="2.70.150.10">
    <property type="entry name" value="Calcium-transporting ATPase, cytoplasmic transduction domain A"/>
    <property type="match status" value="1"/>
</dbReference>
<keyword evidence="4 11" id="KW-0812">Transmembrane</keyword>
<proteinExistence type="inferred from homology"/>
<evidence type="ECO:0000256" key="7">
    <source>
        <dbReference type="ARBA" id="ARBA00022840"/>
    </source>
</evidence>
<dbReference type="PRINTS" id="PR00943">
    <property type="entry name" value="CUATPASE"/>
</dbReference>
<dbReference type="GO" id="GO:0016887">
    <property type="term" value="F:ATP hydrolysis activity"/>
    <property type="evidence" value="ECO:0007669"/>
    <property type="project" value="InterPro"/>
</dbReference>
<dbReference type="SFLD" id="SFLDF00027">
    <property type="entry name" value="p-type_atpase"/>
    <property type="match status" value="1"/>
</dbReference>
<dbReference type="PROSITE" id="PS00154">
    <property type="entry name" value="ATPASE_E1_E2"/>
    <property type="match status" value="1"/>
</dbReference>
<feature type="transmembrane region" description="Helical" evidence="11">
    <location>
        <begin position="370"/>
        <end position="392"/>
    </location>
</feature>
<evidence type="ECO:0000259" key="12">
    <source>
        <dbReference type="PROSITE" id="PS50846"/>
    </source>
</evidence>
<keyword evidence="8" id="KW-1278">Translocase</keyword>
<dbReference type="InterPro" id="IPR059000">
    <property type="entry name" value="ATPase_P-type_domA"/>
</dbReference>
<comment type="caution">
    <text evidence="13">The sequence shown here is derived from an EMBL/GenBank/DDBJ whole genome shotgun (WGS) entry which is preliminary data.</text>
</comment>
<keyword evidence="3 11" id="KW-1003">Cell membrane</keyword>
<organism evidence="13 14">
    <name type="scientific">Marinigracilibium pacificum</name>
    <dbReference type="NCBI Taxonomy" id="2729599"/>
    <lineage>
        <taxon>Bacteria</taxon>
        <taxon>Pseudomonadati</taxon>
        <taxon>Bacteroidota</taxon>
        <taxon>Cytophagia</taxon>
        <taxon>Cytophagales</taxon>
        <taxon>Flammeovirgaceae</taxon>
        <taxon>Marinigracilibium</taxon>
    </lineage>
</organism>
<dbReference type="InterPro" id="IPR008250">
    <property type="entry name" value="ATPase_P-typ_transduc_dom_A_sf"/>
</dbReference>
<feature type="transmembrane region" description="Helical" evidence="11">
    <location>
        <begin position="98"/>
        <end position="115"/>
    </location>
</feature>
<protein>
    <submittedName>
        <fullName evidence="13">Copper-translocating P-type ATPase</fullName>
    </submittedName>
</protein>
<dbReference type="FunFam" id="3.30.70.100:FF:000001">
    <property type="entry name" value="ATPase copper transporting beta"/>
    <property type="match status" value="1"/>
</dbReference>
<dbReference type="NCBIfam" id="TIGR01525">
    <property type="entry name" value="ATPase-IB_hvy"/>
    <property type="match status" value="1"/>
</dbReference>
<dbReference type="InterPro" id="IPR027256">
    <property type="entry name" value="P-typ_ATPase_IB"/>
</dbReference>
<dbReference type="Pfam" id="PF00122">
    <property type="entry name" value="E1-E2_ATPase"/>
    <property type="match status" value="1"/>
</dbReference>
<dbReference type="PROSITE" id="PS01047">
    <property type="entry name" value="HMA_1"/>
    <property type="match status" value="1"/>
</dbReference>
<dbReference type="SFLD" id="SFLDG00002">
    <property type="entry name" value="C1.7:_P-type_atpase_like"/>
    <property type="match status" value="1"/>
</dbReference>
<dbReference type="GO" id="GO:0005886">
    <property type="term" value="C:plasma membrane"/>
    <property type="evidence" value="ECO:0007669"/>
    <property type="project" value="UniProtKB-SubCell"/>
</dbReference>
<dbReference type="GO" id="GO:0060003">
    <property type="term" value="P:copper ion export"/>
    <property type="evidence" value="ECO:0007669"/>
    <property type="project" value="UniProtKB-ARBA"/>
</dbReference>
<dbReference type="RefSeq" id="WP_169683717.1">
    <property type="nucleotide sequence ID" value="NZ_JABBNU010000010.1"/>
</dbReference>
<dbReference type="CDD" id="cd00371">
    <property type="entry name" value="HMA"/>
    <property type="match status" value="1"/>
</dbReference>
<dbReference type="InterPro" id="IPR023299">
    <property type="entry name" value="ATPase_P-typ_cyto_dom_N"/>
</dbReference>
<gene>
    <name evidence="13" type="ORF">HH304_16425</name>
</gene>
<dbReference type="PRINTS" id="PR00119">
    <property type="entry name" value="CATATPASE"/>
</dbReference>
<evidence type="ECO:0000256" key="4">
    <source>
        <dbReference type="ARBA" id="ARBA00022692"/>
    </source>
</evidence>
<dbReference type="AlphaFoldDB" id="A0A848J6A0"/>
<dbReference type="Gene3D" id="3.40.1110.10">
    <property type="entry name" value="Calcium-transporting ATPase, cytoplasmic domain N"/>
    <property type="match status" value="1"/>
</dbReference>
<dbReference type="InterPro" id="IPR023298">
    <property type="entry name" value="ATPase_P-typ_TM_dom_sf"/>
</dbReference>
<feature type="transmembrane region" description="Helical" evidence="11">
    <location>
        <begin position="189"/>
        <end position="208"/>
    </location>
</feature>